<protein>
    <submittedName>
        <fullName evidence="2">Hydrophobic surface binding protein A-domain-containing protein</fullName>
    </submittedName>
</protein>
<organism evidence="2 3">
    <name type="scientific">Mycena metata</name>
    <dbReference type="NCBI Taxonomy" id="1033252"/>
    <lineage>
        <taxon>Eukaryota</taxon>
        <taxon>Fungi</taxon>
        <taxon>Dikarya</taxon>
        <taxon>Basidiomycota</taxon>
        <taxon>Agaricomycotina</taxon>
        <taxon>Agaricomycetes</taxon>
        <taxon>Agaricomycetidae</taxon>
        <taxon>Agaricales</taxon>
        <taxon>Marasmiineae</taxon>
        <taxon>Mycenaceae</taxon>
        <taxon>Mycena</taxon>
    </lineage>
</organism>
<keyword evidence="1" id="KW-0732">Signal</keyword>
<comment type="caution">
    <text evidence="2">The sequence shown here is derived from an EMBL/GenBank/DDBJ whole genome shotgun (WGS) entry which is preliminary data.</text>
</comment>
<accession>A0AAD7NMJ4</accession>
<dbReference type="AlphaFoldDB" id="A0AAD7NMJ4"/>
<evidence type="ECO:0000256" key="1">
    <source>
        <dbReference type="SAM" id="SignalP"/>
    </source>
</evidence>
<dbReference type="Gene3D" id="1.20.1280.140">
    <property type="match status" value="1"/>
</dbReference>
<dbReference type="PANTHER" id="PTHR38123">
    <property type="entry name" value="CELL WALL SERINE-THREONINE-RICH GALACTOMANNOPROTEIN MP1 (AFU_ORTHOLOGUE AFUA_4G03240)"/>
    <property type="match status" value="1"/>
</dbReference>
<evidence type="ECO:0000313" key="2">
    <source>
        <dbReference type="EMBL" id="KAJ7767629.1"/>
    </source>
</evidence>
<reference evidence="2" key="1">
    <citation type="submission" date="2023-03" db="EMBL/GenBank/DDBJ databases">
        <title>Massive genome expansion in bonnet fungi (Mycena s.s.) driven by repeated elements and novel gene families across ecological guilds.</title>
        <authorList>
            <consortium name="Lawrence Berkeley National Laboratory"/>
            <person name="Harder C.B."/>
            <person name="Miyauchi S."/>
            <person name="Viragh M."/>
            <person name="Kuo A."/>
            <person name="Thoen E."/>
            <person name="Andreopoulos B."/>
            <person name="Lu D."/>
            <person name="Skrede I."/>
            <person name="Drula E."/>
            <person name="Henrissat B."/>
            <person name="Morin E."/>
            <person name="Kohler A."/>
            <person name="Barry K."/>
            <person name="LaButti K."/>
            <person name="Morin E."/>
            <person name="Salamov A."/>
            <person name="Lipzen A."/>
            <person name="Mereny Z."/>
            <person name="Hegedus B."/>
            <person name="Baldrian P."/>
            <person name="Stursova M."/>
            <person name="Weitz H."/>
            <person name="Taylor A."/>
            <person name="Grigoriev I.V."/>
            <person name="Nagy L.G."/>
            <person name="Martin F."/>
            <person name="Kauserud H."/>
        </authorList>
    </citation>
    <scope>NUCLEOTIDE SEQUENCE</scope>
    <source>
        <strain evidence="2">CBHHK182m</strain>
    </source>
</reference>
<dbReference type="EMBL" id="JARKIB010000021">
    <property type="protein sequence ID" value="KAJ7767629.1"/>
    <property type="molecule type" value="Genomic_DNA"/>
</dbReference>
<feature type="signal peptide" evidence="1">
    <location>
        <begin position="1"/>
        <end position="21"/>
    </location>
</feature>
<sequence>MVQLPTLSLLSLSLSFLFARGYSISFKRSAVQLETDISTVAAEISSLDTQVTAFPATGGSLLQVLATHTAITNLEGGITTATTDLVAAGPLDEVNATAIVTALQDLVPVFLDALNKLSIKEPSVAAASSAGKALFLSDLKNLKAATDLFLEDLAAAVPPDLQEEVREIQEELDGGFGTAITAYS</sequence>
<dbReference type="Proteomes" id="UP001215598">
    <property type="component" value="Unassembled WGS sequence"/>
</dbReference>
<name>A0AAD7NMJ4_9AGAR</name>
<dbReference type="PANTHER" id="PTHR38123:SF1">
    <property type="entry name" value="HYDROPHOBIC SURFACE BINDING PROTEIN"/>
    <property type="match status" value="1"/>
</dbReference>
<dbReference type="InterPro" id="IPR021054">
    <property type="entry name" value="Cell_wall_mannoprotein_1"/>
</dbReference>
<dbReference type="Pfam" id="PF12296">
    <property type="entry name" value="HsbA"/>
    <property type="match status" value="1"/>
</dbReference>
<gene>
    <name evidence="2" type="ORF">B0H16DRAFT_1716558</name>
</gene>
<evidence type="ECO:0000313" key="3">
    <source>
        <dbReference type="Proteomes" id="UP001215598"/>
    </source>
</evidence>
<feature type="chain" id="PRO_5041912539" evidence="1">
    <location>
        <begin position="22"/>
        <end position="184"/>
    </location>
</feature>
<proteinExistence type="predicted"/>
<dbReference type="GO" id="GO:0005576">
    <property type="term" value="C:extracellular region"/>
    <property type="evidence" value="ECO:0007669"/>
    <property type="project" value="TreeGrafter"/>
</dbReference>
<keyword evidence="3" id="KW-1185">Reference proteome</keyword>